<dbReference type="Proteomes" id="UP000235786">
    <property type="component" value="Unassembled WGS sequence"/>
</dbReference>
<evidence type="ECO:0000313" key="3">
    <source>
        <dbReference type="EMBL" id="PMD33000.1"/>
    </source>
</evidence>
<dbReference type="OrthoDB" id="3520894at2759"/>
<sequence length="297" mass="34683">MTMSPPQNSLSSEDPSLKLQNDTMSSSLASSTRVKALLQDLPRIATFESTPTPTFTLFPKLPRELRNRIWHMEAFESRVIKLVPYNVAASQRVEGQLQHPAMLHTSREARREGLRYYRKVLRKCCDLRTHSQKIPCGKPRHIIYVNFEVDLFRYGIYNRNPIEDGKLAFDWKVVPWGGLNFRIPDVVQIKRLEIELFSSKYPNAVDTFRSLKPLRDNVKFEECTFLLKRWNGPHLLKTFSEDSFRTALYYSDMFKAFGQVFKEGQQRKGLDFAFNVRVRSKEEWYDLPPCAPLLPVT</sequence>
<dbReference type="PANTHER" id="PTHR35910">
    <property type="entry name" value="2EXR DOMAIN-CONTAINING PROTEIN"/>
    <property type="match status" value="1"/>
</dbReference>
<dbReference type="EMBL" id="KZ613957">
    <property type="protein sequence ID" value="PMD33000.1"/>
    <property type="molecule type" value="Genomic_DNA"/>
</dbReference>
<keyword evidence="4" id="KW-1185">Reference proteome</keyword>
<evidence type="ECO:0000259" key="2">
    <source>
        <dbReference type="Pfam" id="PF20150"/>
    </source>
</evidence>
<evidence type="ECO:0000256" key="1">
    <source>
        <dbReference type="SAM" id="MobiDB-lite"/>
    </source>
</evidence>
<evidence type="ECO:0000313" key="4">
    <source>
        <dbReference type="Proteomes" id="UP000235786"/>
    </source>
</evidence>
<reference evidence="3 4" key="1">
    <citation type="submission" date="2016-04" db="EMBL/GenBank/DDBJ databases">
        <title>A degradative enzymes factory behind the ericoid mycorrhizal symbiosis.</title>
        <authorList>
            <consortium name="DOE Joint Genome Institute"/>
            <person name="Martino E."/>
            <person name="Morin E."/>
            <person name="Grelet G."/>
            <person name="Kuo A."/>
            <person name="Kohler A."/>
            <person name="Daghino S."/>
            <person name="Barry K."/>
            <person name="Choi C."/>
            <person name="Cichocki N."/>
            <person name="Clum A."/>
            <person name="Copeland A."/>
            <person name="Hainaut M."/>
            <person name="Haridas S."/>
            <person name="Labutti K."/>
            <person name="Lindquist E."/>
            <person name="Lipzen A."/>
            <person name="Khouja H.-R."/>
            <person name="Murat C."/>
            <person name="Ohm R."/>
            <person name="Olson A."/>
            <person name="Spatafora J."/>
            <person name="Veneault-Fourrey C."/>
            <person name="Henrissat B."/>
            <person name="Grigoriev I."/>
            <person name="Martin F."/>
            <person name="Perotto S."/>
        </authorList>
    </citation>
    <scope>NUCLEOTIDE SEQUENCE [LARGE SCALE GENOMIC DNA]</scope>
    <source>
        <strain evidence="3 4">F</strain>
    </source>
</reference>
<feature type="region of interest" description="Disordered" evidence="1">
    <location>
        <begin position="1"/>
        <end position="25"/>
    </location>
</feature>
<gene>
    <name evidence="3" type="ORF">L207DRAFT_608792</name>
</gene>
<organism evidence="3 4">
    <name type="scientific">Hyaloscypha variabilis (strain UAMH 11265 / GT02V1 / F)</name>
    <name type="common">Meliniomyces variabilis</name>
    <dbReference type="NCBI Taxonomy" id="1149755"/>
    <lineage>
        <taxon>Eukaryota</taxon>
        <taxon>Fungi</taxon>
        <taxon>Dikarya</taxon>
        <taxon>Ascomycota</taxon>
        <taxon>Pezizomycotina</taxon>
        <taxon>Leotiomycetes</taxon>
        <taxon>Helotiales</taxon>
        <taxon>Hyaloscyphaceae</taxon>
        <taxon>Hyaloscypha</taxon>
        <taxon>Hyaloscypha variabilis</taxon>
    </lineage>
</organism>
<feature type="domain" description="2EXR" evidence="2">
    <location>
        <begin position="55"/>
        <end position="151"/>
    </location>
</feature>
<dbReference type="Pfam" id="PF20150">
    <property type="entry name" value="2EXR"/>
    <property type="match status" value="1"/>
</dbReference>
<proteinExistence type="predicted"/>
<accession>A0A2J6R3A1</accession>
<dbReference type="PANTHER" id="PTHR35910:SF1">
    <property type="entry name" value="2EXR DOMAIN-CONTAINING PROTEIN"/>
    <property type="match status" value="1"/>
</dbReference>
<protein>
    <recommendedName>
        <fullName evidence="2">2EXR domain-containing protein</fullName>
    </recommendedName>
</protein>
<dbReference type="InterPro" id="IPR045518">
    <property type="entry name" value="2EXR"/>
</dbReference>
<dbReference type="AlphaFoldDB" id="A0A2J6R3A1"/>
<name>A0A2J6R3A1_HYAVF</name>